<keyword evidence="4 7" id="KW-0812">Transmembrane</keyword>
<feature type="transmembrane region" description="Helical" evidence="7">
    <location>
        <begin position="101"/>
        <end position="124"/>
    </location>
</feature>
<keyword evidence="6 7" id="KW-0472">Membrane</keyword>
<proteinExistence type="inferred from homology"/>
<dbReference type="SUPFAM" id="SSF161098">
    <property type="entry name" value="MetI-like"/>
    <property type="match status" value="1"/>
</dbReference>
<name>A0A0F8D5X9_9EURY</name>
<dbReference type="Pfam" id="PF00528">
    <property type="entry name" value="BPD_transp_1"/>
    <property type="match status" value="1"/>
</dbReference>
<evidence type="ECO:0000256" key="7">
    <source>
        <dbReference type="RuleBase" id="RU363032"/>
    </source>
</evidence>
<dbReference type="GO" id="GO:0055085">
    <property type="term" value="P:transmembrane transport"/>
    <property type="evidence" value="ECO:0007669"/>
    <property type="project" value="InterPro"/>
</dbReference>
<evidence type="ECO:0000256" key="2">
    <source>
        <dbReference type="ARBA" id="ARBA00022448"/>
    </source>
</evidence>
<evidence type="ECO:0000256" key="3">
    <source>
        <dbReference type="ARBA" id="ARBA00022475"/>
    </source>
</evidence>
<dbReference type="InterPro" id="IPR045621">
    <property type="entry name" value="BPD_transp_1_N"/>
</dbReference>
<evidence type="ECO:0000313" key="10">
    <source>
        <dbReference type="Proteomes" id="UP000053331"/>
    </source>
</evidence>
<keyword evidence="5 7" id="KW-1133">Transmembrane helix</keyword>
<comment type="similarity">
    <text evidence="7">Belongs to the binding-protein-dependent transport system permease family.</text>
</comment>
<feature type="transmembrane region" description="Helical" evidence="7">
    <location>
        <begin position="12"/>
        <end position="32"/>
    </location>
</feature>
<dbReference type="GO" id="GO:0005886">
    <property type="term" value="C:plasma membrane"/>
    <property type="evidence" value="ECO:0007669"/>
    <property type="project" value="UniProtKB-SubCell"/>
</dbReference>
<organism evidence="9 10">
    <name type="scientific">Halorubrum saccharovorum</name>
    <dbReference type="NCBI Taxonomy" id="2248"/>
    <lineage>
        <taxon>Archaea</taxon>
        <taxon>Methanobacteriati</taxon>
        <taxon>Methanobacteriota</taxon>
        <taxon>Stenosarchaea group</taxon>
        <taxon>Halobacteria</taxon>
        <taxon>Halobacteriales</taxon>
        <taxon>Haloferacaceae</taxon>
        <taxon>Halorubrum</taxon>
    </lineage>
</organism>
<dbReference type="Gene3D" id="1.10.3720.10">
    <property type="entry name" value="MetI-like"/>
    <property type="match status" value="1"/>
</dbReference>
<evidence type="ECO:0000313" key="9">
    <source>
        <dbReference type="EMBL" id="KKF39694.1"/>
    </source>
</evidence>
<dbReference type="PROSITE" id="PS50928">
    <property type="entry name" value="ABC_TM1"/>
    <property type="match status" value="1"/>
</dbReference>
<feature type="transmembrane region" description="Helical" evidence="7">
    <location>
        <begin position="179"/>
        <end position="199"/>
    </location>
</feature>
<accession>A0A0F8D5X9</accession>
<feature type="transmembrane region" description="Helical" evidence="7">
    <location>
        <begin position="283"/>
        <end position="309"/>
    </location>
</feature>
<dbReference type="CDD" id="cd06261">
    <property type="entry name" value="TM_PBP2"/>
    <property type="match status" value="1"/>
</dbReference>
<keyword evidence="2 7" id="KW-0813">Transport</keyword>
<protein>
    <submittedName>
        <fullName evidence="9">Peptide ABC transporter permease</fullName>
    </submittedName>
</protein>
<dbReference type="InterPro" id="IPR035906">
    <property type="entry name" value="MetI-like_sf"/>
</dbReference>
<keyword evidence="3" id="KW-1003">Cell membrane</keyword>
<dbReference type="EMBL" id="JNFH02000025">
    <property type="protein sequence ID" value="KKF39694.1"/>
    <property type="molecule type" value="Genomic_DNA"/>
</dbReference>
<gene>
    <name evidence="9" type="ORF">FK85_26495</name>
</gene>
<dbReference type="PANTHER" id="PTHR43163:SF6">
    <property type="entry name" value="DIPEPTIDE TRANSPORT SYSTEM PERMEASE PROTEIN DPPB-RELATED"/>
    <property type="match status" value="1"/>
</dbReference>
<feature type="transmembrane region" description="Helical" evidence="7">
    <location>
        <begin position="136"/>
        <end position="159"/>
    </location>
</feature>
<comment type="subcellular location">
    <subcellularLocation>
        <location evidence="1 7">Cell membrane</location>
        <topology evidence="1 7">Multi-pass membrane protein</topology>
    </subcellularLocation>
</comment>
<feature type="transmembrane region" description="Helical" evidence="7">
    <location>
        <begin position="241"/>
        <end position="263"/>
    </location>
</feature>
<feature type="domain" description="ABC transmembrane type-1" evidence="8">
    <location>
        <begin position="97"/>
        <end position="302"/>
    </location>
</feature>
<evidence type="ECO:0000259" key="8">
    <source>
        <dbReference type="PROSITE" id="PS50928"/>
    </source>
</evidence>
<evidence type="ECO:0000256" key="6">
    <source>
        <dbReference type="ARBA" id="ARBA00023136"/>
    </source>
</evidence>
<reference evidence="9 10" key="1">
    <citation type="journal article" date="2015" name="Genome Announc.">
        <title>Draft genome sequence of a Halorubrum H3 strain isolated from the burlinskoye salt lake (Altai Krai, Russia).</title>
        <authorList>
            <person name="Rozanov A.S."/>
            <person name="Bryanskaya A.V."/>
            <person name="Malup T.K."/>
            <person name="Kotenko A.V."/>
            <person name="Peltek S.E."/>
        </authorList>
    </citation>
    <scope>NUCLEOTIDE SEQUENCE [LARGE SCALE GENOMIC DNA]</scope>
    <source>
        <strain evidence="9 10">H3</strain>
    </source>
</reference>
<dbReference type="Proteomes" id="UP000053331">
    <property type="component" value="Unassembled WGS sequence"/>
</dbReference>
<dbReference type="OrthoDB" id="44105at2157"/>
<evidence type="ECO:0000256" key="5">
    <source>
        <dbReference type="ARBA" id="ARBA00022989"/>
    </source>
</evidence>
<evidence type="ECO:0000256" key="4">
    <source>
        <dbReference type="ARBA" id="ARBA00022692"/>
    </source>
</evidence>
<dbReference type="Pfam" id="PF19300">
    <property type="entry name" value="BPD_transp_1_N"/>
    <property type="match status" value="1"/>
</dbReference>
<keyword evidence="10" id="KW-1185">Reference proteome</keyword>
<evidence type="ECO:0000256" key="1">
    <source>
        <dbReference type="ARBA" id="ARBA00004651"/>
    </source>
</evidence>
<sequence length="319" mass="34702">MAFANYLVKRLGFMAVTLFLVTLITFGLTNILPGNVALLILGPNANPESIAQLEAQLGLNQPLILQYADWVTDLARGDMGMSLRYNTPVAEQIGVRLPRSLLLAVSATVVSVTLSIPLGIIAAVKKNTPTDLTASMLAFLGLSLPIFLWGLVFIYVFALSLGSFPTRGYVSPWVDPVGALHHLVLPASAMGVALTAYIMRMTRSSMIDELSEDYVEFARSKGLSERAVVLRHALKNAAIPVITVIAFQFSYAFGGVVVLEEVFSWPGIGRLTLTAIENRDIPLLQGCIIIIALIYMLSNFLADTFYAYVDPRIRYGGSE</sequence>
<dbReference type="PANTHER" id="PTHR43163">
    <property type="entry name" value="DIPEPTIDE TRANSPORT SYSTEM PERMEASE PROTEIN DPPB-RELATED"/>
    <property type="match status" value="1"/>
</dbReference>
<comment type="caution">
    <text evidence="9">The sequence shown here is derived from an EMBL/GenBank/DDBJ whole genome shotgun (WGS) entry which is preliminary data.</text>
</comment>
<dbReference type="AlphaFoldDB" id="A0A0F8D5X9"/>
<dbReference type="RefSeq" id="WP_050024643.1">
    <property type="nucleotide sequence ID" value="NZ_JNFH02000025.1"/>
</dbReference>
<dbReference type="InterPro" id="IPR000515">
    <property type="entry name" value="MetI-like"/>
</dbReference>